<feature type="compositionally biased region" description="Polar residues" evidence="7">
    <location>
        <begin position="1003"/>
        <end position="1024"/>
    </location>
</feature>
<dbReference type="PANTHER" id="PTHR14042:SF24">
    <property type="entry name" value="PROTEIN DOPEY-1 HOMOLOG"/>
    <property type="match status" value="1"/>
</dbReference>
<evidence type="ECO:0000259" key="9">
    <source>
        <dbReference type="Pfam" id="PF24597"/>
    </source>
</evidence>
<feature type="domain" description="DOP1-like middle TPR" evidence="9">
    <location>
        <begin position="371"/>
        <end position="559"/>
    </location>
</feature>
<evidence type="ECO:0000256" key="7">
    <source>
        <dbReference type="SAM" id="MobiDB-lite"/>
    </source>
</evidence>
<dbReference type="OrthoDB" id="297643at2759"/>
<feature type="domain" description="DOP1-like TPR" evidence="11">
    <location>
        <begin position="967"/>
        <end position="1121"/>
    </location>
</feature>
<dbReference type="GO" id="GO:0000139">
    <property type="term" value="C:Golgi membrane"/>
    <property type="evidence" value="ECO:0007669"/>
    <property type="project" value="UniProtKB-SubCell"/>
</dbReference>
<evidence type="ECO:0000259" key="10">
    <source>
        <dbReference type="Pfam" id="PF24598"/>
    </source>
</evidence>
<dbReference type="InterPro" id="IPR056458">
    <property type="entry name" value="TPR_DOP1_M"/>
</dbReference>
<evidence type="ECO:0000256" key="3">
    <source>
        <dbReference type="ARBA" id="ARBA00022927"/>
    </source>
</evidence>
<evidence type="ECO:0000256" key="1">
    <source>
        <dbReference type="ARBA" id="ARBA00004395"/>
    </source>
</evidence>
<feature type="region of interest" description="Disordered" evidence="7">
    <location>
        <begin position="1000"/>
        <end position="1028"/>
    </location>
</feature>
<dbReference type="Pfam" id="PF04118">
    <property type="entry name" value="Dopey_N"/>
    <property type="match status" value="1"/>
</dbReference>
<feature type="region of interest" description="Disordered" evidence="7">
    <location>
        <begin position="774"/>
        <end position="793"/>
    </location>
</feature>
<reference evidence="12 13" key="1">
    <citation type="journal article" date="2018" name="BMC Genomics">
        <title>Genomic evidence for intraspecific hybridization in a clonal and extremely halotolerant yeast.</title>
        <authorList>
            <person name="Gostincar C."/>
            <person name="Stajich J.E."/>
            <person name="Zupancic J."/>
            <person name="Zalar P."/>
            <person name="Gunde-Cimerman N."/>
        </authorList>
    </citation>
    <scope>NUCLEOTIDE SEQUENCE [LARGE SCALE GENOMIC DNA]</scope>
    <source>
        <strain evidence="12 13">EXF-2682</strain>
    </source>
</reference>
<name>A0A3M7DN95_HORWE</name>
<keyword evidence="4" id="KW-0333">Golgi apparatus</keyword>
<dbReference type="VEuPathDB" id="FungiDB:BTJ68_07432"/>
<comment type="similarity">
    <text evidence="6">Belongs to the DOP1 family.</text>
</comment>
<protein>
    <submittedName>
        <fullName evidence="12">Uncharacterized protein</fullName>
    </submittedName>
</protein>
<dbReference type="InterPro" id="IPR007249">
    <property type="entry name" value="DOP1_N"/>
</dbReference>
<dbReference type="InterPro" id="IPR056457">
    <property type="entry name" value="DOP1_C"/>
</dbReference>
<evidence type="ECO:0000259" key="8">
    <source>
        <dbReference type="Pfam" id="PF04118"/>
    </source>
</evidence>
<dbReference type="Proteomes" id="UP000269276">
    <property type="component" value="Unassembled WGS sequence"/>
</dbReference>
<evidence type="ECO:0000259" key="11">
    <source>
        <dbReference type="Pfam" id="PF24601"/>
    </source>
</evidence>
<dbReference type="GO" id="GO:0006895">
    <property type="term" value="P:Golgi to endosome transport"/>
    <property type="evidence" value="ECO:0007669"/>
    <property type="project" value="InterPro"/>
</dbReference>
<dbReference type="GO" id="GO:0005802">
    <property type="term" value="C:trans-Golgi network"/>
    <property type="evidence" value="ECO:0007669"/>
    <property type="project" value="TreeGrafter"/>
</dbReference>
<feature type="compositionally biased region" description="Low complexity" evidence="7">
    <location>
        <begin position="1"/>
        <end position="24"/>
    </location>
</feature>
<dbReference type="InterPro" id="IPR040314">
    <property type="entry name" value="DOP1"/>
</dbReference>
<accession>A0A3M7DN95</accession>
<evidence type="ECO:0000313" key="12">
    <source>
        <dbReference type="EMBL" id="RMY65848.1"/>
    </source>
</evidence>
<gene>
    <name evidence="12" type="ORF">D0863_08849</name>
</gene>
<evidence type="ECO:0000313" key="13">
    <source>
        <dbReference type="Proteomes" id="UP000269276"/>
    </source>
</evidence>
<keyword evidence="5" id="KW-0472">Membrane</keyword>
<feature type="compositionally biased region" description="Polar residues" evidence="7">
    <location>
        <begin position="778"/>
        <end position="791"/>
    </location>
</feature>
<comment type="subcellular location">
    <subcellularLocation>
        <location evidence="1">Golgi apparatus membrane</location>
        <topology evidence="1">Peripheral membrane protein</topology>
    </subcellularLocation>
</comment>
<dbReference type="GO" id="GO:0005829">
    <property type="term" value="C:cytosol"/>
    <property type="evidence" value="ECO:0007669"/>
    <property type="project" value="GOC"/>
</dbReference>
<dbReference type="GO" id="GO:0015031">
    <property type="term" value="P:protein transport"/>
    <property type="evidence" value="ECO:0007669"/>
    <property type="project" value="UniProtKB-KW"/>
</dbReference>
<feature type="domain" description="DOP1 N-terminal" evidence="8">
    <location>
        <begin position="38"/>
        <end position="348"/>
    </location>
</feature>
<dbReference type="Pfam" id="PF24598">
    <property type="entry name" value="DOP1_C"/>
    <property type="match status" value="1"/>
</dbReference>
<evidence type="ECO:0000256" key="4">
    <source>
        <dbReference type="ARBA" id="ARBA00023034"/>
    </source>
</evidence>
<comment type="caution">
    <text evidence="12">The sequence shown here is derived from an EMBL/GenBank/DDBJ whole genome shotgun (WGS) entry which is preliminary data.</text>
</comment>
<proteinExistence type="inferred from homology"/>
<feature type="domain" description="DOP1-like C-terminal" evidence="10">
    <location>
        <begin position="1308"/>
        <end position="1779"/>
    </location>
</feature>
<dbReference type="Pfam" id="PF24597">
    <property type="entry name" value="TPR_DOP1_M"/>
    <property type="match status" value="1"/>
</dbReference>
<keyword evidence="2" id="KW-0813">Transport</keyword>
<dbReference type="PANTHER" id="PTHR14042">
    <property type="entry name" value="DOPEY-RELATED"/>
    <property type="match status" value="1"/>
</dbReference>
<dbReference type="Pfam" id="PF24601">
    <property type="entry name" value="TPR_DOP1"/>
    <property type="match status" value="1"/>
</dbReference>
<evidence type="ECO:0000256" key="5">
    <source>
        <dbReference type="ARBA" id="ARBA00023136"/>
    </source>
</evidence>
<dbReference type="EMBL" id="QWIP01000336">
    <property type="protein sequence ID" value="RMY65848.1"/>
    <property type="molecule type" value="Genomic_DNA"/>
</dbReference>
<dbReference type="GO" id="GO:0005768">
    <property type="term" value="C:endosome"/>
    <property type="evidence" value="ECO:0007669"/>
    <property type="project" value="TreeGrafter"/>
</dbReference>
<organism evidence="12 13">
    <name type="scientific">Hortaea werneckii</name>
    <name type="common">Black yeast</name>
    <name type="synonym">Cladosporium werneckii</name>
    <dbReference type="NCBI Taxonomy" id="91943"/>
    <lineage>
        <taxon>Eukaryota</taxon>
        <taxon>Fungi</taxon>
        <taxon>Dikarya</taxon>
        <taxon>Ascomycota</taxon>
        <taxon>Pezizomycotina</taxon>
        <taxon>Dothideomycetes</taxon>
        <taxon>Dothideomycetidae</taxon>
        <taxon>Mycosphaerellales</taxon>
        <taxon>Teratosphaeriaceae</taxon>
        <taxon>Hortaea</taxon>
    </lineage>
</organism>
<evidence type="ECO:0000256" key="6">
    <source>
        <dbReference type="ARBA" id="ARBA00046326"/>
    </source>
</evidence>
<feature type="region of interest" description="Disordered" evidence="7">
    <location>
        <begin position="1"/>
        <end position="29"/>
    </location>
</feature>
<keyword evidence="3" id="KW-0653">Protein transport</keyword>
<sequence length="1804" mass="198910">MSLDAAGVGRSASPASSGRSSPVPRSRRAVEDGLYKADKSLRRYAALIERALSTWETSPQEWADYIAFLGRLLKAIQSQPKETPFLPHTAAVTSKLAQCLNPALPSGVHQKAIEVYAYIFSTFSHEYLSAHLHEYLPGLASVFSFASLSVRPALYPLFEEHILALPSLDLRPALKSLLLALLPAIEEETSEDFDRAFGNVDLLERKFTHYGSDGYFWQCFFLCVITSPSRRQGALNYMVRKLPRFATKSQDDSVDVSDEISAEAEAATSPEPGLLVRCFVAGLSDSQMLVQRGFLDLLVTHLPIHSPILQSKAEKVDLERLVSAALLVLLRRDMSLNKRLWTWLLGPEPKDENVTDHPSAEGSEASPQAEYFQAFSWAPLRTSVSAMFETDIQRPADLARPFRICLSLMDRWEISQILVPDFFMRSLRCLHAYSTKASSAQVSEVLRSANLFFDGVEAYLMWATFFELLQGAGDNSSDDSSSDALSRLNLFEWVLEHFSVKDEEMLTTHIPLCAFYLLDFIVRSQASVQSEAVRQAALRISARLLNLLPSRVFKLPDLANDGQSSPAGGQMRAAIEEHYRTPQSTNSKARAPFRSSDVGRGLLARIAHLTSAFLRERDLACLDMSTHLLSSALSRTQTPLLTEIQQLVDTINSELHSSDKQQSSLPFSAITCIVSVCTSLLGRSLITLQDLQDLEPRITAQILLFVSPFRSKYHVEATRLIWQLDDLLAPSDAIKVSLVSNLRSANSPQDNRGKASGHDSAVKRFAIIWAHSVPSGPHSATSRRGSATPTASDPARLARRLDVLSEPLLLVLDTLIGAVPSEADFVKHWLSGMAGLDRVFTVLLRRIKGLMLVSKLGTEIRDERQCLREKKYLLDIVHGVLCTGGDWPWNCLLMLEMESPPDEAESGAIFVAKCTSDILSHRASHSLDLEDSALRLLDSFLNSPIRHELGDQDLEACLIERLLIAVEQQQDTLHVHLLRLIPTAITLRLDIQKSDIVGDRNVRSPSGTKQHSTVRPKPESSQTNLAPSLLPPPLLLQCVRVGLTSKTAHFHYDQWLEFLNRILPIFADSIFASLLPLVESLCGAIGQAFDSLRDMTVAEPPGQGAAPDIVILGLLEALEMVLARAHDSLVADTTQEASIKHQQQANGPWGAMAPSLFKVEGPPSKTTQSNSRLTVVLAFQDAIRTCLNIWTWSNHPSETDGFDIVSAATTSHMAIRLRNKTRHLLEQMFLVEPLESLEVVIARWRFGQQTGEASAALSLLQVMHGSRPKNTVPAILDALCSRANPAALPPDRLSSQSTTLSATDVALFLLAYLRSTEDDAMDELWADSISFLRDVLGNPLRYRLVLSPLVRLVHMLAQKTGNTNFGEQKKMKRELGDIFQRLLAATFATLSTSAIVESSSSNHSEMIQEPLRADHANHFVTVLKDAIHDGETILETNERINTAVATITSSLIAPVFKAKAFPGNVTTGVLDLLQQMQKKSPTVKVWKKEVSDAFNDPKILSSSAIAMEEGWFPVLHQWGLREKDRMPDLLARLTPPSSAGIMFGVGANAARLEADRRTQLNLRRICLLLLASPEDTWASHLRDFDEKLVELSAATNTSSPSSAIKAELYMLCRALVLALSSTQLAPLWPTINDVLLAALTSLLPGNTSEQNFSNLGLLQAFKLLDQLTVLSPDDFQLHQWLYISDTVDAVYGPEGMTATALADQVAETLGSSALDDSHTARAVDETPEGTRTRRHLLSGPASLPDADDLKAMSRQEFSGSVLRPLLSQLSIHSYEGVYSMETAEIEACRATLLSDLLDIRSIVD</sequence>
<dbReference type="InterPro" id="IPR056459">
    <property type="entry name" value="TPR_DOP1"/>
</dbReference>
<evidence type="ECO:0000256" key="2">
    <source>
        <dbReference type="ARBA" id="ARBA00022448"/>
    </source>
</evidence>